<evidence type="ECO:0000256" key="1">
    <source>
        <dbReference type="SAM" id="Phobius"/>
    </source>
</evidence>
<keyword evidence="3" id="KW-1185">Reference proteome</keyword>
<dbReference type="Proteomes" id="UP001595987">
    <property type="component" value="Unassembled WGS sequence"/>
</dbReference>
<feature type="transmembrane region" description="Helical" evidence="1">
    <location>
        <begin position="110"/>
        <end position="130"/>
    </location>
</feature>
<keyword evidence="1" id="KW-0812">Transmembrane</keyword>
<evidence type="ECO:0000313" key="3">
    <source>
        <dbReference type="Proteomes" id="UP001595987"/>
    </source>
</evidence>
<dbReference type="RefSeq" id="WP_213535013.1">
    <property type="nucleotide sequence ID" value="NZ_BOVQ01000004.1"/>
</dbReference>
<comment type="caution">
    <text evidence="2">The sequence shown here is derived from an EMBL/GenBank/DDBJ whole genome shotgun (WGS) entry which is preliminary data.</text>
</comment>
<keyword evidence="1" id="KW-1133">Transmembrane helix</keyword>
<feature type="transmembrane region" description="Helical" evidence="1">
    <location>
        <begin position="12"/>
        <end position="36"/>
    </location>
</feature>
<accession>A0ABV9JCC2</accession>
<keyword evidence="1" id="KW-0472">Membrane</keyword>
<sequence>MKKTVTIFQQILRIIMLIVALAMLGSAIFLTGVHMANKNLEKTPVQAKIVYGDDLRSFHEARYTFDGKKHQVRPLDAYFHKLGNEGETITVYVANKYPERVFITPKGNELIQTAAFMGGWSLLLLIILLGERQLLNRMKRIEEE</sequence>
<name>A0ABV9JCC2_9LACT</name>
<evidence type="ECO:0000313" key="2">
    <source>
        <dbReference type="EMBL" id="MFC4652335.1"/>
    </source>
</evidence>
<evidence type="ECO:0008006" key="4">
    <source>
        <dbReference type="Google" id="ProtNLM"/>
    </source>
</evidence>
<organism evidence="2 3">
    <name type="scientific">Lactococcus nasutitermitis</name>
    <dbReference type="NCBI Taxonomy" id="1652957"/>
    <lineage>
        <taxon>Bacteria</taxon>
        <taxon>Bacillati</taxon>
        <taxon>Bacillota</taxon>
        <taxon>Bacilli</taxon>
        <taxon>Lactobacillales</taxon>
        <taxon>Streptococcaceae</taxon>
        <taxon>Lactococcus</taxon>
    </lineage>
</organism>
<protein>
    <recommendedName>
        <fullName evidence="4">DUF3592 domain-containing protein</fullName>
    </recommendedName>
</protein>
<gene>
    <name evidence="2" type="ORF">ACFO26_05375</name>
</gene>
<dbReference type="EMBL" id="JBHSGD010000005">
    <property type="protein sequence ID" value="MFC4652335.1"/>
    <property type="molecule type" value="Genomic_DNA"/>
</dbReference>
<reference evidence="3" key="1">
    <citation type="journal article" date="2019" name="Int. J. Syst. Evol. Microbiol.">
        <title>The Global Catalogue of Microorganisms (GCM) 10K type strain sequencing project: providing services to taxonomists for standard genome sequencing and annotation.</title>
        <authorList>
            <consortium name="The Broad Institute Genomics Platform"/>
            <consortium name="The Broad Institute Genome Sequencing Center for Infectious Disease"/>
            <person name="Wu L."/>
            <person name="Ma J."/>
        </authorList>
    </citation>
    <scope>NUCLEOTIDE SEQUENCE [LARGE SCALE GENOMIC DNA]</scope>
    <source>
        <strain evidence="3">CCUG 63287</strain>
    </source>
</reference>
<proteinExistence type="predicted"/>